<sequence>MNYIDRGCIIFLEENYEENFDEGIWIDDLSVAVRFEINIIEVVYTHAELISKAYFALEALRNQLIQ</sequence>
<gene>
    <name evidence="1" type="ORF">Glove_67g80</name>
</gene>
<evidence type="ECO:0000313" key="2">
    <source>
        <dbReference type="Proteomes" id="UP000266861"/>
    </source>
</evidence>
<comment type="caution">
    <text evidence="1">The sequence shown here is derived from an EMBL/GenBank/DDBJ whole genome shotgun (WGS) entry which is preliminary data.</text>
</comment>
<protein>
    <submittedName>
        <fullName evidence="1">Uncharacterized protein</fullName>
    </submittedName>
</protein>
<accession>A0A397JJZ1</accession>
<dbReference type="AlphaFoldDB" id="A0A397JJZ1"/>
<organism evidence="1 2">
    <name type="scientific">Diversispora epigaea</name>
    <dbReference type="NCBI Taxonomy" id="1348612"/>
    <lineage>
        <taxon>Eukaryota</taxon>
        <taxon>Fungi</taxon>
        <taxon>Fungi incertae sedis</taxon>
        <taxon>Mucoromycota</taxon>
        <taxon>Glomeromycotina</taxon>
        <taxon>Glomeromycetes</taxon>
        <taxon>Diversisporales</taxon>
        <taxon>Diversisporaceae</taxon>
        <taxon>Diversispora</taxon>
    </lineage>
</organism>
<keyword evidence="2" id="KW-1185">Reference proteome</keyword>
<dbReference type="EMBL" id="PQFF01000064">
    <property type="protein sequence ID" value="RHZ85283.1"/>
    <property type="molecule type" value="Genomic_DNA"/>
</dbReference>
<evidence type="ECO:0000313" key="1">
    <source>
        <dbReference type="EMBL" id="RHZ85283.1"/>
    </source>
</evidence>
<name>A0A397JJZ1_9GLOM</name>
<dbReference type="Proteomes" id="UP000266861">
    <property type="component" value="Unassembled WGS sequence"/>
</dbReference>
<reference evidence="1 2" key="1">
    <citation type="submission" date="2018-08" db="EMBL/GenBank/DDBJ databases">
        <title>Genome and evolution of the arbuscular mycorrhizal fungus Diversispora epigaea (formerly Glomus versiforme) and its bacterial endosymbionts.</title>
        <authorList>
            <person name="Sun X."/>
            <person name="Fei Z."/>
            <person name="Harrison M."/>
        </authorList>
    </citation>
    <scope>NUCLEOTIDE SEQUENCE [LARGE SCALE GENOMIC DNA]</scope>
    <source>
        <strain evidence="1 2">IT104</strain>
    </source>
</reference>
<proteinExistence type="predicted"/>